<proteinExistence type="predicted"/>
<gene>
    <name evidence="2" type="ORF">NADFUDRAFT_45764</name>
</gene>
<dbReference type="Proteomes" id="UP000095009">
    <property type="component" value="Unassembled WGS sequence"/>
</dbReference>
<evidence type="ECO:0000313" key="2">
    <source>
        <dbReference type="EMBL" id="ODQ66242.1"/>
    </source>
</evidence>
<dbReference type="AlphaFoldDB" id="A0A1E3PMS9"/>
<organism evidence="2 3">
    <name type="scientific">Nadsonia fulvescens var. elongata DSM 6958</name>
    <dbReference type="NCBI Taxonomy" id="857566"/>
    <lineage>
        <taxon>Eukaryota</taxon>
        <taxon>Fungi</taxon>
        <taxon>Dikarya</taxon>
        <taxon>Ascomycota</taxon>
        <taxon>Saccharomycotina</taxon>
        <taxon>Dipodascomycetes</taxon>
        <taxon>Dipodascales</taxon>
        <taxon>Dipodascales incertae sedis</taxon>
        <taxon>Nadsonia</taxon>
    </lineage>
</organism>
<dbReference type="PANTHER" id="PTHR28230">
    <property type="entry name" value="CHROMOSOME 1, WHOLE GENOME SHOTGUN SEQUENCE"/>
    <property type="match status" value="1"/>
</dbReference>
<keyword evidence="3" id="KW-1185">Reference proteome</keyword>
<dbReference type="GO" id="GO:0070096">
    <property type="term" value="P:mitochondrial outer membrane translocase complex assembly"/>
    <property type="evidence" value="ECO:0007669"/>
    <property type="project" value="InterPro"/>
</dbReference>
<protein>
    <submittedName>
        <fullName evidence="2">Uncharacterized protein</fullName>
    </submittedName>
</protein>
<name>A0A1E3PMS9_9ASCO</name>
<accession>A0A1E3PMS9</accession>
<dbReference type="OrthoDB" id="5555533at2759"/>
<dbReference type="InterPro" id="IPR037652">
    <property type="entry name" value="Mim2"/>
</dbReference>
<dbReference type="Pfam" id="PF19117">
    <property type="entry name" value="Mim2"/>
    <property type="match status" value="1"/>
</dbReference>
<sequence>MEDLTINSLDPEELISGTSAHGRHWLITESAALDMVSGDANRQEYMLNDSDDEDYDDDDSYSSSDAQQEWEESLKQLDHMIMYILVPLVGKFFGRKFSKYAWGNFLSYLYPNVRLCLPSSPKSDRSLLSLFGLASK</sequence>
<feature type="compositionally biased region" description="Acidic residues" evidence="1">
    <location>
        <begin position="49"/>
        <end position="60"/>
    </location>
</feature>
<dbReference type="PANTHER" id="PTHR28230:SF1">
    <property type="entry name" value="MITOCHONDRIAL IMPORT PROTEIN 2"/>
    <property type="match status" value="1"/>
</dbReference>
<reference evidence="2 3" key="1">
    <citation type="journal article" date="2016" name="Proc. Natl. Acad. Sci. U.S.A.">
        <title>Comparative genomics of biotechnologically important yeasts.</title>
        <authorList>
            <person name="Riley R."/>
            <person name="Haridas S."/>
            <person name="Wolfe K.H."/>
            <person name="Lopes M.R."/>
            <person name="Hittinger C.T."/>
            <person name="Goeker M."/>
            <person name="Salamov A.A."/>
            <person name="Wisecaver J.H."/>
            <person name="Long T.M."/>
            <person name="Calvey C.H."/>
            <person name="Aerts A.L."/>
            <person name="Barry K.W."/>
            <person name="Choi C."/>
            <person name="Clum A."/>
            <person name="Coughlan A.Y."/>
            <person name="Deshpande S."/>
            <person name="Douglass A.P."/>
            <person name="Hanson S.J."/>
            <person name="Klenk H.-P."/>
            <person name="LaButti K.M."/>
            <person name="Lapidus A."/>
            <person name="Lindquist E.A."/>
            <person name="Lipzen A.M."/>
            <person name="Meier-Kolthoff J.P."/>
            <person name="Ohm R.A."/>
            <person name="Otillar R.P."/>
            <person name="Pangilinan J.L."/>
            <person name="Peng Y."/>
            <person name="Rokas A."/>
            <person name="Rosa C.A."/>
            <person name="Scheuner C."/>
            <person name="Sibirny A.A."/>
            <person name="Slot J.C."/>
            <person name="Stielow J.B."/>
            <person name="Sun H."/>
            <person name="Kurtzman C.P."/>
            <person name="Blackwell M."/>
            <person name="Grigoriev I.V."/>
            <person name="Jeffries T.W."/>
        </authorList>
    </citation>
    <scope>NUCLEOTIDE SEQUENCE [LARGE SCALE GENOMIC DNA]</scope>
    <source>
        <strain evidence="2 3">DSM 6958</strain>
    </source>
</reference>
<feature type="region of interest" description="Disordered" evidence="1">
    <location>
        <begin position="46"/>
        <end position="68"/>
    </location>
</feature>
<evidence type="ECO:0000313" key="3">
    <source>
        <dbReference type="Proteomes" id="UP000095009"/>
    </source>
</evidence>
<dbReference type="GO" id="GO:0045040">
    <property type="term" value="P:protein insertion into mitochondrial outer membrane"/>
    <property type="evidence" value="ECO:0007669"/>
    <property type="project" value="InterPro"/>
</dbReference>
<dbReference type="STRING" id="857566.A0A1E3PMS9"/>
<dbReference type="EMBL" id="KV454408">
    <property type="protein sequence ID" value="ODQ66242.1"/>
    <property type="molecule type" value="Genomic_DNA"/>
</dbReference>
<evidence type="ECO:0000256" key="1">
    <source>
        <dbReference type="SAM" id="MobiDB-lite"/>
    </source>
</evidence>
<dbReference type="GO" id="GO:0005741">
    <property type="term" value="C:mitochondrial outer membrane"/>
    <property type="evidence" value="ECO:0007669"/>
    <property type="project" value="TreeGrafter"/>
</dbReference>